<evidence type="ECO:0000313" key="5">
    <source>
        <dbReference type="EMBL" id="CAI3640839.1"/>
    </source>
</evidence>
<name>A0A2A7MKW9_9CLOT</name>
<dbReference type="RefSeq" id="WP_058296118.1">
    <property type="nucleotide sequence ID" value="NZ_CAKJVD010000048.1"/>
</dbReference>
<keyword evidence="4" id="KW-1133">Transmembrane helix</keyword>
<sequence>MQKENNHKGKKDINTNSKQWMNSFIYIIVYISIALAIAVCTKFIMKEEEPVSIANNSAEALVYEKKYDNAIAEYTILQEKEQWPSYEMEIAKIYSIQGDFIKSNDVLQSVYEKRNKIIDADGKEKHIEEDKKLLNDILFTSMINGDSEKALEYGEVFLEEYPDDKNIMNTMFMVYMLNNKVNNAKMILSTYPTNEITSSDLTKLADMNALTNNYEKSLELLKEAWNMDNDNLEILNVLEQIYSNNKEYILTEVKKLSEENKDETIYKVWLAKLYSLDSKTLNEADKLISELEEKNIENLNISFIKADVYNELGKTKESKSILNGIYEEYKESYVGSYAKAINEYNLSEYESALNSCKESILLNRDYAANYSVMLPKIMDALKQNELEEPYLRIALEKEPYNYGLILKMADYYSSVLKDSNKALYYYEFASKINPKDADILYDMAIIKVNTQRIDEAVELLNKAIKIDSTKSQYYRALGSIYLTEEKNDSAIKAIREGYAKDKDDVLNLNNAGCYYIIVEKNVSRALTNLKAAYDGMDENTTDEQRKIITDNYNRVKAIEGNSNSALTLTDFKLFY</sequence>
<evidence type="ECO:0000313" key="6">
    <source>
        <dbReference type="EMBL" id="PEG31971.1"/>
    </source>
</evidence>
<gene>
    <name evidence="5" type="ORF">CNEO2_40052</name>
    <name evidence="6" type="ORF">CQ394_09785</name>
</gene>
<accession>A0A2A7MKW9</accession>
<evidence type="ECO:0008006" key="8">
    <source>
        <dbReference type="Google" id="ProtNLM"/>
    </source>
</evidence>
<evidence type="ECO:0000313" key="7">
    <source>
        <dbReference type="Proteomes" id="UP000220840"/>
    </source>
</evidence>
<dbReference type="Proteomes" id="UP000220840">
    <property type="component" value="Unassembled WGS sequence"/>
</dbReference>
<dbReference type="InterPro" id="IPR011990">
    <property type="entry name" value="TPR-like_helical_dom_sf"/>
</dbReference>
<evidence type="ECO:0000256" key="4">
    <source>
        <dbReference type="SAM" id="Phobius"/>
    </source>
</evidence>
<dbReference type="Gene3D" id="1.25.40.10">
    <property type="entry name" value="Tetratricopeptide repeat domain"/>
    <property type="match status" value="2"/>
</dbReference>
<reference evidence="5" key="2">
    <citation type="submission" date="2022-10" db="EMBL/GenBank/DDBJ databases">
        <authorList>
            <person name="Aires J."/>
            <person name="Mesa V."/>
        </authorList>
    </citation>
    <scope>NUCLEOTIDE SEQUENCE</scope>
    <source>
        <strain evidence="5">Clostridium neonatale JD116</strain>
    </source>
</reference>
<dbReference type="Pfam" id="PF14559">
    <property type="entry name" value="TPR_19"/>
    <property type="match status" value="1"/>
</dbReference>
<evidence type="ECO:0000256" key="3">
    <source>
        <dbReference type="PROSITE-ProRule" id="PRU00339"/>
    </source>
</evidence>
<feature type="repeat" description="TPR" evidence="3">
    <location>
        <begin position="437"/>
        <end position="470"/>
    </location>
</feature>
<keyword evidence="1" id="KW-0677">Repeat</keyword>
<evidence type="ECO:0000256" key="2">
    <source>
        <dbReference type="ARBA" id="ARBA00022803"/>
    </source>
</evidence>
<dbReference type="SUPFAM" id="SSF81901">
    <property type="entry name" value="HCP-like"/>
    <property type="match status" value="1"/>
</dbReference>
<dbReference type="SUPFAM" id="SSF48452">
    <property type="entry name" value="TPR-like"/>
    <property type="match status" value="2"/>
</dbReference>
<dbReference type="EMBL" id="PDCJ01000001">
    <property type="protein sequence ID" value="PEG31971.1"/>
    <property type="molecule type" value="Genomic_DNA"/>
</dbReference>
<dbReference type="PANTHER" id="PTHR45586">
    <property type="entry name" value="TPR REPEAT-CONTAINING PROTEIN PA4667"/>
    <property type="match status" value="1"/>
</dbReference>
<comment type="caution">
    <text evidence="6">The sequence shown here is derived from an EMBL/GenBank/DDBJ whole genome shotgun (WGS) entry which is preliminary data.</text>
</comment>
<dbReference type="AlphaFoldDB" id="A0A2A7MKW9"/>
<dbReference type="InterPro" id="IPR019734">
    <property type="entry name" value="TPR_rpt"/>
</dbReference>
<proteinExistence type="predicted"/>
<keyword evidence="4" id="KW-0472">Membrane</keyword>
<dbReference type="Proteomes" id="UP001189143">
    <property type="component" value="Unassembled WGS sequence"/>
</dbReference>
<keyword evidence="7" id="KW-1185">Reference proteome</keyword>
<dbReference type="STRING" id="137838.GCA_001458595_03432"/>
<dbReference type="OrthoDB" id="1949098at2"/>
<dbReference type="PROSITE" id="PS50005">
    <property type="entry name" value="TPR"/>
    <property type="match status" value="1"/>
</dbReference>
<reference evidence="6 7" key="1">
    <citation type="submission" date="2017-10" db="EMBL/GenBank/DDBJ databases">
        <title>Effective Description of Clostridium neonatale sp. nov. linked to necrotizing enterocolitis in neonates and a clarification of species assignable to the genus Clostridium (Prazmowski 1880) emend. Lawson and Rainey 2016.</title>
        <authorList>
            <person name="Bernard K."/>
            <person name="Burdz T."/>
            <person name="Wiebe D."/>
            <person name="Balcewich B."/>
            <person name="Alfa M."/>
            <person name="Bernier A.-M."/>
        </authorList>
    </citation>
    <scope>NUCLEOTIDE SEQUENCE [LARGE SCALE GENOMIC DNA]</scope>
    <source>
        <strain evidence="6 7">LCDC99A005</strain>
    </source>
</reference>
<organism evidence="6 7">
    <name type="scientific">Clostridium neonatale</name>
    <dbReference type="NCBI Taxonomy" id="137838"/>
    <lineage>
        <taxon>Bacteria</taxon>
        <taxon>Bacillati</taxon>
        <taxon>Bacillota</taxon>
        <taxon>Clostridia</taxon>
        <taxon>Eubacteriales</taxon>
        <taxon>Clostridiaceae</taxon>
        <taxon>Clostridium</taxon>
    </lineage>
</organism>
<dbReference type="EMBL" id="CAMTCP010000248">
    <property type="protein sequence ID" value="CAI3640839.1"/>
    <property type="molecule type" value="Genomic_DNA"/>
</dbReference>
<protein>
    <recommendedName>
        <fullName evidence="8">Beta-barrel assembly-enhancing protease</fullName>
    </recommendedName>
</protein>
<dbReference type="SMART" id="SM00028">
    <property type="entry name" value="TPR"/>
    <property type="match status" value="4"/>
</dbReference>
<dbReference type="PANTHER" id="PTHR45586:SF1">
    <property type="entry name" value="LIPOPOLYSACCHARIDE ASSEMBLY PROTEIN B"/>
    <property type="match status" value="1"/>
</dbReference>
<evidence type="ECO:0000256" key="1">
    <source>
        <dbReference type="ARBA" id="ARBA00022737"/>
    </source>
</evidence>
<keyword evidence="2 3" id="KW-0802">TPR repeat</keyword>
<keyword evidence="4" id="KW-0812">Transmembrane</keyword>
<dbReference type="GeneID" id="68878420"/>
<dbReference type="InterPro" id="IPR051012">
    <property type="entry name" value="CellSynth/LPSAsmb/PSIAsmb"/>
</dbReference>
<feature type="transmembrane region" description="Helical" evidence="4">
    <location>
        <begin position="20"/>
        <end position="45"/>
    </location>
</feature>